<proteinExistence type="inferred from homology"/>
<sequence>MIGVRSNTFNDNSGEPEQDANSALTELDKGLRSGKVGEQCEAIVRFPRLFEKYPFPILINSSFLKLADVFRMGNNFLRLWVLRVCQQSEKHLDKILNIDEFLRRVFSVLHSNDPVARALALRTLGAVAGIIPERQNVHHAIRRGLESHDNVEVDAAIYATTRFAAHSNAFAVAMCNKLSDMVECESTAADRRAKLVRALRTVHGGAVRAQGVLKLLHSLLERFPSSSSVRAAISALTAIAADTVVHVPDQVELLLGITAKEARSAVRRAALAGLQRLAEHAALWPAHCLQRLAGAAADCRDPRDAMLCLRVMQTLVRCPAVCAAAGWGCGAGAGGGALRHYCFEATLSADLRRAATAALVLTRLVVHCYEESLPVEGSDLMLALESLVIATGQQPGHIKPLRIALRCLVQLSIAEPSLYAERTAATLAGQLDAPGAGGEGRGRALALVEALAALGGAARCTHHLAPALPALLRAFNRESAARCEEDEDEDDGTMLVLVCTVMFQERAAARLRARLSTGWERRVLHAAHPRDGWTRYRLARAALRYGHQAVAAELLRRLSGEAASEAAQRWLSALHRAADADARLLREGISGLEACSGLWEACGDAGGAGGGAGAACAAGCAGCSACTPLAAAWMSARAAALAALGAAAAAARALCTQPPPAVAQAAREASGRAGAAAGALRRAARQAGAAAQRYAHIARTAFHADDSTLDHLHISQHTFAQLAQFLERAGGGAAGEGEAGAAPPAPRTVAGGGGGGGVVLRAVQTVTPVRDFFSAQQLVSVPAAGLYTVAVDAAFVDDKGQLWLTGPRTTILVKAHDDPASKGAAQPPRTRF</sequence>
<feature type="region of interest" description="Disordered" evidence="7">
    <location>
        <begin position="1"/>
        <end position="21"/>
    </location>
</feature>
<dbReference type="InterPro" id="IPR056517">
    <property type="entry name" value="INTS7_HB"/>
</dbReference>
<comment type="subcellular location">
    <subcellularLocation>
        <location evidence="2">Cytoplasm</location>
    </subcellularLocation>
    <subcellularLocation>
        <location evidence="1">Nucleus</location>
    </subcellularLocation>
</comment>
<accession>A0AAJ6Z5T7</accession>
<reference evidence="11" key="1">
    <citation type="submission" date="2025-08" db="UniProtKB">
        <authorList>
            <consortium name="RefSeq"/>
        </authorList>
    </citation>
    <scope>IDENTIFICATION</scope>
</reference>
<dbReference type="CTD" id="25896"/>
<evidence type="ECO:0000259" key="9">
    <source>
        <dbReference type="Pfam" id="PF24436"/>
    </source>
</evidence>
<evidence type="ECO:0000256" key="3">
    <source>
        <dbReference type="ARBA" id="ARBA00008565"/>
    </source>
</evidence>
<name>A0AAJ6Z5T7_PAPXU</name>
<evidence type="ECO:0000313" key="11">
    <source>
        <dbReference type="RefSeq" id="XP_013165809.1"/>
    </source>
</evidence>
<dbReference type="RefSeq" id="XP_013165809.1">
    <property type="nucleotide sequence ID" value="XM_013310355.1"/>
</dbReference>
<dbReference type="SUPFAM" id="SSF48371">
    <property type="entry name" value="ARM repeat"/>
    <property type="match status" value="1"/>
</dbReference>
<dbReference type="PANTHER" id="PTHR13322">
    <property type="entry name" value="C1ORF73 PROTEIN"/>
    <property type="match status" value="1"/>
</dbReference>
<feature type="domain" description="Integrator complex subunit 7 N-terminal" evidence="9">
    <location>
        <begin position="24"/>
        <end position="547"/>
    </location>
</feature>
<organism evidence="11">
    <name type="scientific">Papilio xuthus</name>
    <name type="common">Asian swallowtail butterfly</name>
    <dbReference type="NCBI Taxonomy" id="66420"/>
    <lineage>
        <taxon>Eukaryota</taxon>
        <taxon>Metazoa</taxon>
        <taxon>Ecdysozoa</taxon>
        <taxon>Arthropoda</taxon>
        <taxon>Hexapoda</taxon>
        <taxon>Insecta</taxon>
        <taxon>Pterygota</taxon>
        <taxon>Neoptera</taxon>
        <taxon>Endopterygota</taxon>
        <taxon>Lepidoptera</taxon>
        <taxon>Glossata</taxon>
        <taxon>Ditrysia</taxon>
        <taxon>Papilionoidea</taxon>
        <taxon>Papilionidae</taxon>
        <taxon>Papilioninae</taxon>
        <taxon>Papilio</taxon>
    </lineage>
</organism>
<dbReference type="GO" id="GO:0034472">
    <property type="term" value="P:snRNA 3'-end processing"/>
    <property type="evidence" value="ECO:0007669"/>
    <property type="project" value="TreeGrafter"/>
</dbReference>
<gene>
    <name evidence="11" type="primary">LOC106116486</name>
</gene>
<evidence type="ECO:0000256" key="5">
    <source>
        <dbReference type="ARBA" id="ARBA00022490"/>
    </source>
</evidence>
<dbReference type="InterPro" id="IPR056516">
    <property type="entry name" value="INTS7_N"/>
</dbReference>
<dbReference type="InterPro" id="IPR016024">
    <property type="entry name" value="ARM-type_fold"/>
</dbReference>
<feature type="domain" description="Integrator complex subunit 7 helical bundle" evidence="10">
    <location>
        <begin position="549"/>
        <end position="727"/>
    </location>
</feature>
<keyword evidence="6" id="KW-0539">Nucleus</keyword>
<dbReference type="KEGG" id="pxu:106116486"/>
<dbReference type="Pfam" id="PF22965">
    <property type="entry name" value="INTS7_C"/>
    <property type="match status" value="1"/>
</dbReference>
<evidence type="ECO:0000256" key="7">
    <source>
        <dbReference type="SAM" id="MobiDB-lite"/>
    </source>
</evidence>
<dbReference type="Pfam" id="PF24436">
    <property type="entry name" value="INTS7_N"/>
    <property type="match status" value="1"/>
</dbReference>
<dbReference type="InterPro" id="IPR011989">
    <property type="entry name" value="ARM-like"/>
</dbReference>
<dbReference type="PANTHER" id="PTHR13322:SF2">
    <property type="entry name" value="INTEGRATOR COMPLEX SUBUNIT 7"/>
    <property type="match status" value="1"/>
</dbReference>
<dbReference type="AlphaFoldDB" id="A0AAJ6Z5T7"/>
<dbReference type="Pfam" id="PF24437">
    <property type="entry name" value="INTS7_HB"/>
    <property type="match status" value="1"/>
</dbReference>
<keyword evidence="5" id="KW-0963">Cytoplasm</keyword>
<evidence type="ECO:0000256" key="4">
    <source>
        <dbReference type="ARBA" id="ARBA00015336"/>
    </source>
</evidence>
<dbReference type="Proteomes" id="UP000694872">
    <property type="component" value="Unplaced"/>
</dbReference>
<dbReference type="InterPro" id="IPR033060">
    <property type="entry name" value="INTS7"/>
</dbReference>
<dbReference type="GeneID" id="106116486"/>
<protein>
    <recommendedName>
        <fullName evidence="4">Integrator complex subunit 7</fullName>
    </recommendedName>
</protein>
<dbReference type="GO" id="GO:0032039">
    <property type="term" value="C:integrator complex"/>
    <property type="evidence" value="ECO:0007669"/>
    <property type="project" value="InterPro"/>
</dbReference>
<feature type="domain" description="Integrator complex subunit 7 C-terminal" evidence="8">
    <location>
        <begin position="762"/>
        <end position="803"/>
    </location>
</feature>
<evidence type="ECO:0000259" key="8">
    <source>
        <dbReference type="Pfam" id="PF22965"/>
    </source>
</evidence>
<dbReference type="Gene3D" id="1.25.10.10">
    <property type="entry name" value="Leucine-rich Repeat Variant"/>
    <property type="match status" value="1"/>
</dbReference>
<dbReference type="InterPro" id="IPR054519">
    <property type="entry name" value="INTS7_C"/>
</dbReference>
<dbReference type="GO" id="GO:0005737">
    <property type="term" value="C:cytoplasm"/>
    <property type="evidence" value="ECO:0007669"/>
    <property type="project" value="UniProtKB-SubCell"/>
</dbReference>
<evidence type="ECO:0000256" key="1">
    <source>
        <dbReference type="ARBA" id="ARBA00004123"/>
    </source>
</evidence>
<evidence type="ECO:0000256" key="6">
    <source>
        <dbReference type="ARBA" id="ARBA00023242"/>
    </source>
</evidence>
<comment type="similarity">
    <text evidence="3">Belongs to the Integrator subunit 7 family.</text>
</comment>
<evidence type="ECO:0000259" key="10">
    <source>
        <dbReference type="Pfam" id="PF24437"/>
    </source>
</evidence>
<evidence type="ECO:0000256" key="2">
    <source>
        <dbReference type="ARBA" id="ARBA00004496"/>
    </source>
</evidence>